<gene>
    <name evidence="1" type="ORF">GPECTOR_18g120</name>
</gene>
<comment type="caution">
    <text evidence="1">The sequence shown here is derived from an EMBL/GenBank/DDBJ whole genome shotgun (WGS) entry which is preliminary data.</text>
</comment>
<evidence type="ECO:0000313" key="2">
    <source>
        <dbReference type="Proteomes" id="UP000075714"/>
    </source>
</evidence>
<dbReference type="Proteomes" id="UP000075714">
    <property type="component" value="Unassembled WGS sequence"/>
</dbReference>
<dbReference type="OrthoDB" id="560861at2759"/>
<name>A0A150GJI0_GONPE</name>
<accession>A0A150GJI0</accession>
<sequence length="417" mass="45869">MRLIEVLQAAQPAARKLVGILQGKYPDGGNLKHLRLTCRELRRLVDDNVSELELTVRQQDHELWSTGQLPSLERWPACTGVRLRLQPVHDGGGISDNHDDGHLAVLACVPFIKLALQQRQRISRLILMWVGRTPHAAWQAEVAVLALASLLPGLQDLDLWFAGMSYQPLQQQLMFKSLASMTQLQKLTLPSGRNLEHLGPLAGRLRKLSLEMKDPDADGVSPKGAACLSQLHGLEEFDVSVMGDFDMPFPVGSLVDVAVLRLLLDHVPTSVHTFTYAYSTSSYGDVRITLEGRSDDSDSQDEQEALLLSYQVFPRWRGAVLAAFRDAEGLLDAVKAVAASLSPELKVTSAAAASSAEWGVLDALQQPSFVNPQELQSRWDAWLPGCGGNPAAEAVLLLRLLGVWEQLVREMPCEVKM</sequence>
<dbReference type="EMBL" id="LSYV01000019">
    <property type="protein sequence ID" value="KXZ49963.1"/>
    <property type="molecule type" value="Genomic_DNA"/>
</dbReference>
<organism evidence="1 2">
    <name type="scientific">Gonium pectorale</name>
    <name type="common">Green alga</name>
    <dbReference type="NCBI Taxonomy" id="33097"/>
    <lineage>
        <taxon>Eukaryota</taxon>
        <taxon>Viridiplantae</taxon>
        <taxon>Chlorophyta</taxon>
        <taxon>core chlorophytes</taxon>
        <taxon>Chlorophyceae</taxon>
        <taxon>CS clade</taxon>
        <taxon>Chlamydomonadales</taxon>
        <taxon>Volvocaceae</taxon>
        <taxon>Gonium</taxon>
    </lineage>
</organism>
<protein>
    <submittedName>
        <fullName evidence="1">Uncharacterized protein</fullName>
    </submittedName>
</protein>
<evidence type="ECO:0000313" key="1">
    <source>
        <dbReference type="EMBL" id="KXZ49963.1"/>
    </source>
</evidence>
<dbReference type="AlphaFoldDB" id="A0A150GJI0"/>
<proteinExistence type="predicted"/>
<keyword evidence="2" id="KW-1185">Reference proteome</keyword>
<reference evidence="2" key="1">
    <citation type="journal article" date="2016" name="Nat. Commun.">
        <title>The Gonium pectorale genome demonstrates co-option of cell cycle regulation during the evolution of multicellularity.</title>
        <authorList>
            <person name="Hanschen E.R."/>
            <person name="Marriage T.N."/>
            <person name="Ferris P.J."/>
            <person name="Hamaji T."/>
            <person name="Toyoda A."/>
            <person name="Fujiyama A."/>
            <person name="Neme R."/>
            <person name="Noguchi H."/>
            <person name="Minakuchi Y."/>
            <person name="Suzuki M."/>
            <person name="Kawai-Toyooka H."/>
            <person name="Smith D.R."/>
            <person name="Sparks H."/>
            <person name="Anderson J."/>
            <person name="Bakaric R."/>
            <person name="Luria V."/>
            <person name="Karger A."/>
            <person name="Kirschner M.W."/>
            <person name="Durand P.M."/>
            <person name="Michod R.E."/>
            <person name="Nozaki H."/>
            <person name="Olson B.J."/>
        </authorList>
    </citation>
    <scope>NUCLEOTIDE SEQUENCE [LARGE SCALE GENOMIC DNA]</scope>
    <source>
        <strain evidence="2">NIES-2863</strain>
    </source>
</reference>